<protein>
    <submittedName>
        <fullName evidence="2">Nucleopolyhedrovirus P10 family protein</fullName>
    </submittedName>
</protein>
<accession>A0ABY4Q2S1</accession>
<dbReference type="RefSeq" id="WP_249590719.1">
    <property type="nucleotide sequence ID" value="NZ_BAAAQL010000013.1"/>
</dbReference>
<evidence type="ECO:0000256" key="1">
    <source>
        <dbReference type="SAM" id="MobiDB-lite"/>
    </source>
</evidence>
<reference evidence="2 3" key="1">
    <citation type="submission" date="2022-05" db="EMBL/GenBank/DDBJ databases">
        <authorList>
            <person name="Zhou X."/>
            <person name="Li K."/>
            <person name="Man Y."/>
        </authorList>
    </citation>
    <scope>NUCLEOTIDE SEQUENCE [LARGE SCALE GENOMIC DNA]</scope>
    <source>
        <strain evidence="2 3">MS405</strain>
    </source>
</reference>
<feature type="region of interest" description="Disordered" evidence="1">
    <location>
        <begin position="139"/>
        <end position="161"/>
    </location>
</feature>
<keyword evidence="3" id="KW-1185">Reference proteome</keyword>
<dbReference type="Proteomes" id="UP000829992">
    <property type="component" value="Chromosome"/>
</dbReference>
<sequence length="247" mass="25057">MTGDGWTDAVRRQLGLGRVLPLGGPGDGSWLTEACANGVLRHTAERVSGVRLGGLRVALADPSKAYAPAVPSPPSALPPGPLRITAQFAAEPTEPLPAAAARLRAALFAAADERLGLVVEEVDLDVTTLLDAGQAPVDVPAAESGRTPPDGAQPAPGSGDEARVASAALDVPGVRRLTGALGGFGRAVHLAESPAADAALPRRHARVELATDREHRALDVALAVRTAVGAALSDHPSVAVLITAVEE</sequence>
<dbReference type="EMBL" id="CP097289">
    <property type="protein sequence ID" value="UQT59368.1"/>
    <property type="molecule type" value="Genomic_DNA"/>
</dbReference>
<proteinExistence type="predicted"/>
<organism evidence="2 3">
    <name type="scientific">Streptomyces durmitorensis</name>
    <dbReference type="NCBI Taxonomy" id="319947"/>
    <lineage>
        <taxon>Bacteria</taxon>
        <taxon>Bacillati</taxon>
        <taxon>Actinomycetota</taxon>
        <taxon>Actinomycetes</taxon>
        <taxon>Kitasatosporales</taxon>
        <taxon>Streptomycetaceae</taxon>
        <taxon>Streptomyces</taxon>
    </lineage>
</organism>
<gene>
    <name evidence="2" type="ORF">M4V62_32270</name>
</gene>
<name>A0ABY4Q2S1_9ACTN</name>
<evidence type="ECO:0000313" key="2">
    <source>
        <dbReference type="EMBL" id="UQT59368.1"/>
    </source>
</evidence>
<evidence type="ECO:0000313" key="3">
    <source>
        <dbReference type="Proteomes" id="UP000829992"/>
    </source>
</evidence>